<dbReference type="Pfam" id="PF09704">
    <property type="entry name" value="Cas_Cas5d"/>
    <property type="match status" value="1"/>
</dbReference>
<dbReference type="eggNOG" id="ENOG502ZBPB">
    <property type="taxonomic scope" value="Bacteria"/>
</dbReference>
<sequence length="243" mass="27213">MSKVLVLRLAGPMQSWGSSSRFTRRSTEAFPTKSALVGLLAAAQGRRRVDPIEDLAQLRVAVRVDQPGQLLRDFHTAHRGEVSMPLSDRFYWADAAFGAFIEGPDELIEALAQAIVRPVFPLYLGRRACPPTMPLRLAVHDGAAWDALQATPWLAAKFYQRKRKEARVSLRVVADQGIIPVKAGTAYQHTHTLQDVPISFDSQHRRYSLRTVEETRIEVENPEFVPVKPQSMPGLTHDPMEVL</sequence>
<dbReference type="InterPro" id="IPR021124">
    <property type="entry name" value="CRISPR-assoc_prot_Cas5"/>
</dbReference>
<dbReference type="HOGENOM" id="CLU_084726_1_0_11"/>
<gene>
    <name evidence="2" type="ORF">HMPREF0045_01083</name>
</gene>
<dbReference type="AlphaFoldDB" id="G9PG24"/>
<evidence type="ECO:0000313" key="2">
    <source>
        <dbReference type="EMBL" id="EHM87972.1"/>
    </source>
</evidence>
<dbReference type="STRING" id="435830.HMPREF0045_01083"/>
<name>G9PG24_9ACTO</name>
<protein>
    <submittedName>
        <fullName evidence="2">CRISPR-associated protein cas5, subtype</fullName>
    </submittedName>
</protein>
<dbReference type="NCBIfam" id="TIGR02593">
    <property type="entry name" value="CRISPR_cas5"/>
    <property type="match status" value="1"/>
</dbReference>
<keyword evidence="3" id="KW-1185">Reference proteome</keyword>
<dbReference type="CDD" id="cd09756">
    <property type="entry name" value="Cas5_I-E"/>
    <property type="match status" value="1"/>
</dbReference>
<proteinExistence type="predicted"/>
<dbReference type="EMBL" id="ACRN01000008">
    <property type="protein sequence ID" value="EHM87972.1"/>
    <property type="molecule type" value="Genomic_DNA"/>
</dbReference>
<dbReference type="InterPro" id="IPR013422">
    <property type="entry name" value="CRISPR-assoc_prot_Cas5_N"/>
</dbReference>
<evidence type="ECO:0000256" key="1">
    <source>
        <dbReference type="ARBA" id="ARBA00023118"/>
    </source>
</evidence>
<dbReference type="InterPro" id="IPR010147">
    <property type="entry name" value="CRISPR-assoc_prot_CasD"/>
</dbReference>
<dbReference type="NCBIfam" id="TIGR01868">
    <property type="entry name" value="casD_Cas5e"/>
    <property type="match status" value="1"/>
</dbReference>
<evidence type="ECO:0000313" key="3">
    <source>
        <dbReference type="Proteomes" id="UP000003822"/>
    </source>
</evidence>
<dbReference type="RefSeq" id="WP_005986302.1">
    <property type="nucleotide sequence ID" value="NZ_JH470338.1"/>
</dbReference>
<reference evidence="2 3" key="1">
    <citation type="submission" date="2011-10" db="EMBL/GenBank/DDBJ databases">
        <title>The Genome Sequence of Actinomyces graevenitzii C83.</title>
        <authorList>
            <consortium name="The Broad Institute Genome Sequencing Platform"/>
            <consortium name="The Broad Institute Genome Sequencing Center for Infectious Disease"/>
            <person name="Earl A."/>
            <person name="Ward D."/>
            <person name="Feldgarden M."/>
            <person name="Gevers D."/>
            <person name="Sibley C.D."/>
            <person name="Field T.R."/>
            <person name="Grinwis M."/>
            <person name="Eshaghurshan C.S."/>
            <person name="Surette M.G."/>
            <person name="Young S.K."/>
            <person name="Zeng Q."/>
            <person name="Gargeya S."/>
            <person name="Fitzgerald M."/>
            <person name="Haas B."/>
            <person name="Abouelleil A."/>
            <person name="Alvarado L."/>
            <person name="Arachchi H.M."/>
            <person name="Berlin A."/>
            <person name="Brown A."/>
            <person name="Chapman S.B."/>
            <person name="Chen Z."/>
            <person name="Dunbar C."/>
            <person name="Freedman E."/>
            <person name="Gearin G."/>
            <person name="Goldberg J."/>
            <person name="Griggs A."/>
            <person name="Gujja S."/>
            <person name="Heiman D."/>
            <person name="Howarth C."/>
            <person name="Larson L."/>
            <person name="Lui A."/>
            <person name="MacDonald P.J.P."/>
            <person name="Montmayeur A."/>
            <person name="Murphy C."/>
            <person name="Neiman D."/>
            <person name="Pearson M."/>
            <person name="Priest M."/>
            <person name="Roberts A."/>
            <person name="Saif S."/>
            <person name="Shea T."/>
            <person name="Shenoy N."/>
            <person name="Sisk P."/>
            <person name="Stolte C."/>
            <person name="Sykes S."/>
            <person name="Wortman J."/>
            <person name="Nusbaum C."/>
            <person name="Birren B."/>
        </authorList>
    </citation>
    <scope>NUCLEOTIDE SEQUENCE [LARGE SCALE GENOMIC DNA]</scope>
    <source>
        <strain evidence="2 3">C83</strain>
    </source>
</reference>
<accession>G9PG24</accession>
<dbReference type="PATRIC" id="fig|435830.3.peg.1050"/>
<keyword evidence="1" id="KW-0051">Antiviral defense</keyword>
<dbReference type="GO" id="GO:0043571">
    <property type="term" value="P:maintenance of CRISPR repeat elements"/>
    <property type="evidence" value="ECO:0007669"/>
    <property type="project" value="InterPro"/>
</dbReference>
<organism evidence="2 3">
    <name type="scientific">Actinomyces graevenitzii C83</name>
    <dbReference type="NCBI Taxonomy" id="435830"/>
    <lineage>
        <taxon>Bacteria</taxon>
        <taxon>Bacillati</taxon>
        <taxon>Actinomycetota</taxon>
        <taxon>Actinomycetes</taxon>
        <taxon>Actinomycetales</taxon>
        <taxon>Actinomycetaceae</taxon>
        <taxon>Actinomyces</taxon>
    </lineage>
</organism>
<dbReference type="OrthoDB" id="3189549at2"/>
<comment type="caution">
    <text evidence="2">The sequence shown here is derived from an EMBL/GenBank/DDBJ whole genome shotgun (WGS) entry which is preliminary data.</text>
</comment>
<dbReference type="GO" id="GO:0003723">
    <property type="term" value="F:RNA binding"/>
    <property type="evidence" value="ECO:0007669"/>
    <property type="project" value="InterPro"/>
</dbReference>
<dbReference type="Proteomes" id="UP000003822">
    <property type="component" value="Unassembled WGS sequence"/>
</dbReference>
<dbReference type="Gene3D" id="3.30.70.2660">
    <property type="match status" value="1"/>
</dbReference>
<dbReference type="GO" id="GO:0051607">
    <property type="term" value="P:defense response to virus"/>
    <property type="evidence" value="ECO:0007669"/>
    <property type="project" value="UniProtKB-KW"/>
</dbReference>